<proteinExistence type="predicted"/>
<dbReference type="Proteomes" id="UP001321477">
    <property type="component" value="Chromosome"/>
</dbReference>
<gene>
    <name evidence="1" type="ORF">GCM10025870_01440</name>
</gene>
<name>A0ABN6YAN8_9MICO</name>
<accession>A0ABN6YAN8</accession>
<evidence type="ECO:0000313" key="2">
    <source>
        <dbReference type="Proteomes" id="UP001321477"/>
    </source>
</evidence>
<keyword evidence="2" id="KW-1185">Reference proteome</keyword>
<protein>
    <submittedName>
        <fullName evidence="1">Uncharacterized protein</fullName>
    </submittedName>
</protein>
<sequence length="48" mass="5233">MSEAPELDPLELFDHVYARPRTALVEQRAALETELATHAAAATEVAAR</sequence>
<evidence type="ECO:0000313" key="1">
    <source>
        <dbReference type="EMBL" id="BDZ53071.1"/>
    </source>
</evidence>
<dbReference type="RefSeq" id="WP_286329259.1">
    <property type="nucleotide sequence ID" value="NZ_AP027734.1"/>
</dbReference>
<reference evidence="2" key="1">
    <citation type="journal article" date="2019" name="Int. J. Syst. Evol. Microbiol.">
        <title>The Global Catalogue of Microorganisms (GCM) 10K type strain sequencing project: providing services to taxonomists for standard genome sequencing and annotation.</title>
        <authorList>
            <consortium name="The Broad Institute Genomics Platform"/>
            <consortium name="The Broad Institute Genome Sequencing Center for Infectious Disease"/>
            <person name="Wu L."/>
            <person name="Ma J."/>
        </authorList>
    </citation>
    <scope>NUCLEOTIDE SEQUENCE [LARGE SCALE GENOMIC DNA]</scope>
    <source>
        <strain evidence="2">NBRC 109019</strain>
    </source>
</reference>
<organism evidence="1 2">
    <name type="scientific">Agromyces marinus</name>
    <dbReference type="NCBI Taxonomy" id="1389020"/>
    <lineage>
        <taxon>Bacteria</taxon>
        <taxon>Bacillati</taxon>
        <taxon>Actinomycetota</taxon>
        <taxon>Actinomycetes</taxon>
        <taxon>Micrococcales</taxon>
        <taxon>Microbacteriaceae</taxon>
        <taxon>Agromyces</taxon>
    </lineage>
</organism>
<dbReference type="EMBL" id="AP027734">
    <property type="protein sequence ID" value="BDZ53071.1"/>
    <property type="molecule type" value="Genomic_DNA"/>
</dbReference>